<protein>
    <recommendedName>
        <fullName evidence="3">Thioredoxin domain-containing protein</fullName>
    </recommendedName>
</protein>
<organism evidence="1 2">
    <name type="scientific">Oleispira antarctica</name>
    <dbReference type="NCBI Taxonomy" id="188908"/>
    <lineage>
        <taxon>Bacteria</taxon>
        <taxon>Pseudomonadati</taxon>
        <taxon>Pseudomonadota</taxon>
        <taxon>Gammaproteobacteria</taxon>
        <taxon>Oceanospirillales</taxon>
        <taxon>Oceanospirillaceae</taxon>
        <taxon>Oleispira</taxon>
    </lineage>
</organism>
<dbReference type="AlphaFoldDB" id="A0A1Y5HVD3"/>
<sequence length="172" mass="19233">MHLIKSLGTLIGNLACIFLLTGCVEDLNPSSEDLREDQILKAENFTAITTLNDSVILEDELLTHDAVVLYFTMWCSLCDQHMDHMRRYIIDDYPNVRFLMVDYVSGNIDQARSSQLNSGYADLTVLVDNANALLASLNATMASVIVIDDQNTILLNEDYKNGSRLIDTLKAL</sequence>
<dbReference type="Proteomes" id="UP000227088">
    <property type="component" value="Unassembled WGS sequence"/>
</dbReference>
<evidence type="ECO:0000313" key="1">
    <source>
        <dbReference type="EMBL" id="OUS40427.1"/>
    </source>
</evidence>
<dbReference type="InterPro" id="IPR036249">
    <property type="entry name" value="Thioredoxin-like_sf"/>
</dbReference>
<evidence type="ECO:0000313" key="2">
    <source>
        <dbReference type="Proteomes" id="UP000227088"/>
    </source>
</evidence>
<dbReference type="PROSITE" id="PS51257">
    <property type="entry name" value="PROKAR_LIPOPROTEIN"/>
    <property type="match status" value="1"/>
</dbReference>
<dbReference type="EMBL" id="MABE01000344">
    <property type="protein sequence ID" value="OUS40427.1"/>
    <property type="molecule type" value="Genomic_DNA"/>
</dbReference>
<gene>
    <name evidence="1" type="ORF">A9R00_06125</name>
</gene>
<dbReference type="Gene3D" id="3.40.30.10">
    <property type="entry name" value="Glutaredoxin"/>
    <property type="match status" value="1"/>
</dbReference>
<accession>A0A1Y5HVD3</accession>
<comment type="caution">
    <text evidence="1">The sequence shown here is derived from an EMBL/GenBank/DDBJ whole genome shotgun (WGS) entry which is preliminary data.</text>
</comment>
<reference evidence="2" key="1">
    <citation type="journal article" date="2017" name="Proc. Natl. Acad. Sci. U.S.A.">
        <title>Simulation of Deepwater Horizon oil plume reveals substrate specialization within a complex community of hydrocarbon degraders.</title>
        <authorList>
            <person name="Hu P."/>
            <person name="Dubinsky E.A."/>
            <person name="Probst A.J."/>
            <person name="Wang J."/>
            <person name="Sieber C.M.K."/>
            <person name="Tom L.M."/>
            <person name="Gardinali P."/>
            <person name="Banfield J.F."/>
            <person name="Atlas R.M."/>
            <person name="Andersen G.L."/>
        </authorList>
    </citation>
    <scope>NUCLEOTIDE SEQUENCE [LARGE SCALE GENOMIC DNA]</scope>
</reference>
<evidence type="ECO:0008006" key="3">
    <source>
        <dbReference type="Google" id="ProtNLM"/>
    </source>
</evidence>
<proteinExistence type="predicted"/>
<name>A0A1Y5HVD3_OLEAN</name>
<dbReference type="SUPFAM" id="SSF52833">
    <property type="entry name" value="Thioredoxin-like"/>
    <property type="match status" value="1"/>
</dbReference>